<dbReference type="Gene3D" id="3.30.457.10">
    <property type="entry name" value="Copper amine oxidase-like, N-terminal domain"/>
    <property type="match status" value="1"/>
</dbReference>
<dbReference type="InterPro" id="IPR013783">
    <property type="entry name" value="Ig-like_fold"/>
</dbReference>
<dbReference type="KEGG" id="pbk:Back11_01560"/>
<dbReference type="InterPro" id="IPR008929">
    <property type="entry name" value="Chondroitin_lyas"/>
</dbReference>
<dbReference type="InterPro" id="IPR000421">
    <property type="entry name" value="FA58C"/>
</dbReference>
<name>A0A3G9IYW6_9BACL</name>
<keyword evidence="6" id="KW-1185">Reference proteome</keyword>
<gene>
    <name evidence="5" type="ORF">Back11_01560</name>
</gene>
<evidence type="ECO:0000259" key="4">
    <source>
        <dbReference type="PROSITE" id="PS51272"/>
    </source>
</evidence>
<evidence type="ECO:0000259" key="3">
    <source>
        <dbReference type="PROSITE" id="PS50022"/>
    </source>
</evidence>
<dbReference type="Gene3D" id="2.70.98.70">
    <property type="match status" value="1"/>
</dbReference>
<dbReference type="Gene3D" id="1.50.10.100">
    <property type="entry name" value="Chondroitin AC/alginate lyase"/>
    <property type="match status" value="1"/>
</dbReference>
<dbReference type="SUPFAM" id="SSF49464">
    <property type="entry name" value="Carboxypeptidase regulatory domain-like"/>
    <property type="match status" value="1"/>
</dbReference>
<dbReference type="InterPro" id="IPR001119">
    <property type="entry name" value="SLH_dom"/>
</dbReference>
<evidence type="ECO:0000256" key="2">
    <source>
        <dbReference type="SAM" id="MobiDB-lite"/>
    </source>
</evidence>
<feature type="domain" description="SLH" evidence="4">
    <location>
        <begin position="102"/>
        <end position="158"/>
    </location>
</feature>
<dbReference type="RefSeq" id="WP_125653257.1">
    <property type="nucleotide sequence ID" value="NZ_AP019308.1"/>
</dbReference>
<dbReference type="GO" id="GO:0016829">
    <property type="term" value="F:lyase activity"/>
    <property type="evidence" value="ECO:0007669"/>
    <property type="project" value="InterPro"/>
</dbReference>
<dbReference type="EMBL" id="AP019308">
    <property type="protein sequence ID" value="BBH18811.1"/>
    <property type="molecule type" value="Genomic_DNA"/>
</dbReference>
<feature type="domain" description="F5/8 type C" evidence="3">
    <location>
        <begin position="1514"/>
        <end position="1652"/>
    </location>
</feature>
<dbReference type="OrthoDB" id="174433at2"/>
<dbReference type="Pfam" id="PF00395">
    <property type="entry name" value="SLH"/>
    <property type="match status" value="3"/>
</dbReference>
<dbReference type="InterPro" id="IPR008969">
    <property type="entry name" value="CarboxyPept-like_regulatory"/>
</dbReference>
<sequence length="1659" mass="181765">MTGLLTGMHKKWFSMMLCLVMLGELLFGLAPQKVEAIASTKATSDIKGHWAEAQISAWMDKGLITGYEDGSFKPDNNITRAEFVALVNRSFGFTQTASIAFSDVAAGNWAYAEVAKAVKAGYITGYADGTIGAGKPISRQEVAVIVDRLLELSGTASVASAFTDSSSIASWAKAAVDAVAAKGILKGYADDNSFKPGNFITRAEAVVTLDRAVASKAMVYNSAGTYGPATGTETINGNVVINVPGVILQNLVINGDLLFAAGIGSGDATLNGITVNGKTKVEGGGENSIHLNNSILLTITVDKKTGIVRIVAEGSTTVGEVIIQSPTTVQETGTTGAGFGKITLSELLPANSIVTLKGAFDTLNVKSAKIQLDIPEGSIKEVTVESTATGMTLTLGADAKIVSLILDAVAKFLGLGTIAKATVSLVAKAGTTFEKQPIVTEDKGTATPTPTTKDPGVTPSVKVQLKDSNGNPLAGATVDYYDAGWKTFGTTDAAGMASKPLPDKSYTFGINYEGTRTVKTQHTGLAPLVTFQTVNVKVQLKDSQGNPLDGGAASYYGGSWRAIGTTVNGEVSKQLLPGSYTFAMNYEGKTTQKVSNLATNPIVLFQISAAVVAPKLSNQYDPIPEPPMERPRVLVNKQTLPALKERLKLAAFDDVWASINMKAQRQVDGNLLPRTGTAYTNIDARTVEVLKANALRYLIYGDIAAGQKAVQLAVNMANSAQWNPDRNDGTNVYHVGREVGTLMFVESIVYDWCYDLFNETQRSGIRKALDNWVRNTLEYPYPIRENDKLILAGHVNEDVHHQFKLAMGIALYDTNPEYYNDLADFLLNVSMPGFNVLLDAEMPFEGPAYGDNRLMFFMMGNQLWKAIGVEPLSEKVGLALDRQFFTRRSDGYIMTEGDDFNTDYQSPWKRFVHGNITNMIAGSIYNNPRAQNEFLKQNTYQDELYYLLFFNPNAPSQSVYDTPLSRYFPAPYGSIVARTGWDEGQDSKAVVAIMNIGERLQTNHQHFDAGAFSMYYKGYLAIDSGIYAGKDPVTGENMEYGTEHDLEYHKQSIAHNVVQIDDPNALEKGTFSPSNQLYNTQIPRTVEQWNTDPNYQRGTMISHSIGDDEKYPDYSYIKGELSLAYGKTRTENYTRSMAFLNFKDDEYPAAMIVYDNINTPNASAEKRWLLHTVSEPVVEGSRYTSVVTERGYNGKLVTNTLLPQSSDLKVEKIGGPGREFEVDGVNKPIESNNDTNIASTDAGKWRLELSNQAPAKQTRFLNVMQVMDAVYGPEPQNVYYSETDDYAGATIHDRVVFFAKGFELIDQEATITFEGVEDQTYKILVTDLADGDWTAVKEGETAAVKYKVVKEGNTIYFEGTPGTYTLQKADSSTLPLADKVPSEPVERKIRVRIDSQGQKYDVAPTLINDIAMIPMKGTLEALGMEVDWDDTTKTATAIKGSLRIELVEGSNMAKVNGQSMTMDAPATGVNNQMLIPYTFIVTSMDYTVTWDSENQIVEIFTLPPVEMLQWERKALDPVTPIPIADLKEKVYNSYTATTNAELVPKMFDNDQTNYSRWAGDIGSQIIFDFGETIQLERLDVAIFDGHMRSIKMMFFVSEDGENWTNVYGGITAGDTSDFMPFNFPSLNSRYFRVAVFGSPDATENPEWASFSEMKFFVKK</sequence>
<feature type="domain" description="SLH" evidence="4">
    <location>
        <begin position="159"/>
        <end position="223"/>
    </location>
</feature>
<reference evidence="5 6" key="1">
    <citation type="submission" date="2018-11" db="EMBL/GenBank/DDBJ databases">
        <title>Complete genome sequence of Paenibacillus baekrokdamisoli strain KCTC 33723.</title>
        <authorList>
            <person name="Kang S.W."/>
            <person name="Lee K.C."/>
            <person name="Kim K.K."/>
            <person name="Kim J.S."/>
            <person name="Kim D.S."/>
            <person name="Ko S.H."/>
            <person name="Yang S.H."/>
            <person name="Lee J.S."/>
        </authorList>
    </citation>
    <scope>NUCLEOTIDE SEQUENCE [LARGE SCALE GENOMIC DNA]</scope>
    <source>
        <strain evidence="5 6">KCTC 33723</strain>
    </source>
</reference>
<dbReference type="Pfam" id="PF18675">
    <property type="entry name" value="HepII_C"/>
    <property type="match status" value="1"/>
</dbReference>
<dbReference type="Pfam" id="PF00754">
    <property type="entry name" value="F5_F8_type_C"/>
    <property type="match status" value="1"/>
</dbReference>
<dbReference type="Gene3D" id="2.60.120.260">
    <property type="entry name" value="Galactose-binding domain-like"/>
    <property type="match status" value="1"/>
</dbReference>
<comment type="subcellular location">
    <subcellularLocation>
        <location evidence="1">Cell envelope</location>
    </subcellularLocation>
</comment>
<organism evidence="5 6">
    <name type="scientific">Paenibacillus baekrokdamisoli</name>
    <dbReference type="NCBI Taxonomy" id="1712516"/>
    <lineage>
        <taxon>Bacteria</taxon>
        <taxon>Bacillati</taxon>
        <taxon>Bacillota</taxon>
        <taxon>Bacilli</taxon>
        <taxon>Bacillales</taxon>
        <taxon>Paenibacillaceae</taxon>
        <taxon>Paenibacillus</taxon>
    </lineage>
</organism>
<protein>
    <submittedName>
        <fullName evidence="5">Uncharacterized protein</fullName>
    </submittedName>
</protein>
<dbReference type="InterPro" id="IPR008979">
    <property type="entry name" value="Galactose-bd-like_sf"/>
</dbReference>
<dbReference type="Proteomes" id="UP000275368">
    <property type="component" value="Chromosome"/>
</dbReference>
<dbReference type="Pfam" id="PF07940">
    <property type="entry name" value="Hepar_II_III_C"/>
    <property type="match status" value="1"/>
</dbReference>
<dbReference type="InterPro" id="IPR051465">
    <property type="entry name" value="Cell_Envelope_Struct_Comp"/>
</dbReference>
<dbReference type="InterPro" id="IPR036582">
    <property type="entry name" value="Mao_N_sf"/>
</dbReference>
<dbReference type="SUPFAM" id="SSF49785">
    <property type="entry name" value="Galactose-binding domain-like"/>
    <property type="match status" value="1"/>
</dbReference>
<dbReference type="PANTHER" id="PTHR43308">
    <property type="entry name" value="OUTER MEMBRANE PROTEIN ALPHA-RELATED"/>
    <property type="match status" value="1"/>
</dbReference>
<dbReference type="InterPro" id="IPR012854">
    <property type="entry name" value="Cu_amine_oxidase-like_N"/>
</dbReference>
<dbReference type="GO" id="GO:0030313">
    <property type="term" value="C:cell envelope"/>
    <property type="evidence" value="ECO:0007669"/>
    <property type="project" value="UniProtKB-SubCell"/>
</dbReference>
<dbReference type="Gene3D" id="2.60.40.10">
    <property type="entry name" value="Immunoglobulins"/>
    <property type="match status" value="1"/>
</dbReference>
<feature type="region of interest" description="Disordered" evidence="2">
    <location>
        <begin position="439"/>
        <end position="458"/>
    </location>
</feature>
<dbReference type="PANTHER" id="PTHR43308:SF5">
    <property type="entry name" value="S-LAYER PROTEIN _ PEPTIDOGLYCAN ENDO-BETA-N-ACETYLGLUCOSAMINIDASE"/>
    <property type="match status" value="1"/>
</dbReference>
<dbReference type="PROSITE" id="PS51272">
    <property type="entry name" value="SLH"/>
    <property type="match status" value="3"/>
</dbReference>
<dbReference type="Gene3D" id="2.60.40.2750">
    <property type="match status" value="1"/>
</dbReference>
<dbReference type="SUPFAM" id="SSF55383">
    <property type="entry name" value="Copper amine oxidase, domain N"/>
    <property type="match status" value="1"/>
</dbReference>
<dbReference type="PROSITE" id="PS50022">
    <property type="entry name" value="FA58C_3"/>
    <property type="match status" value="1"/>
</dbReference>
<feature type="domain" description="SLH" evidence="4">
    <location>
        <begin position="38"/>
        <end position="101"/>
    </location>
</feature>
<dbReference type="Pfam" id="PF07833">
    <property type="entry name" value="Cu_amine_oxidN1"/>
    <property type="match status" value="1"/>
</dbReference>
<evidence type="ECO:0000313" key="5">
    <source>
        <dbReference type="EMBL" id="BBH18811.1"/>
    </source>
</evidence>
<accession>A0A3G9IYW6</accession>
<proteinExistence type="predicted"/>
<dbReference type="InterPro" id="IPR012480">
    <property type="entry name" value="Hepar_II_III_C"/>
</dbReference>
<evidence type="ECO:0000313" key="6">
    <source>
        <dbReference type="Proteomes" id="UP000275368"/>
    </source>
</evidence>
<evidence type="ECO:0000256" key="1">
    <source>
        <dbReference type="ARBA" id="ARBA00004196"/>
    </source>
</evidence>
<dbReference type="InterPro" id="IPR040925">
    <property type="entry name" value="HepII_C"/>
</dbReference>